<protein>
    <recommendedName>
        <fullName evidence="4">RNA-directed RNA polymerase</fullName>
    </recommendedName>
</protein>
<sequence length="786" mass="86385">MAGETMQARVEREYTLSHCPPILQLRDQAVRLLRKEGLLRRQKTNGRYVAVHPRNRYGDGIIPSHVRTLVHSFCSDGFSMDEVGVPFAIEMPPPSHQRHAEALEFNGDLVKESHGFLPPYDEGEIKILSVSKSHTTQATRCIQFGSPTDSDNVEFGTDGKLDIHKIGLKRPTLADAAKEGFEWDVLVWQAEDAFGAIIDLLQDPLKFVKSMAHPLTFRLPPPPPPPAFMLALAAFNQESGNAAQKVSMNETRWETLFKMHGDVQKIVTNFEANKKEGDILNPDVAWGRAITKAQSRNPDFVSEIQSLATFARKLAGGPDAPNLKELRAFNRSCQKPRIVQGPVLAAVADAVIGSDGLGCIPFRIDCVKAMMSADSKYASGDFQNLFASGDFGLKLTSNKEVQRMISQADIMKSMAIDIAKTVNLSEDNAAVKTLINRFGMRLVHHCMKKPDPRSQKFESLHHIGYEYVQDLATIAGTQITSPWAKKGAPPKAPAQQAAASAQVQSVGGIADRMHKLASMGVSANCHIEVIKMKTVYKVQEVKEDEIKLQSIGDGSDYTVDSAYLLKSLLTPRAQEFKVITKREQKRDAALSPFHACKPAWWLVGHVTSALDALGNLQGAAGEMVDIVTEPTEHRGVYAKVDIDVSSAIFPPFSTKVAFSDTAPNGAIDVGAEITNADGVAQKLYIFMKLQKHDPGGIADNTRGSYKMAKIEGFMPHYWLIDKEVTDPKKSNMAIKLHTVDASVGAEKFTLKIPLLENTKPIKKGDQLRALKPQAAKAPPMKRVRTQ</sequence>
<reference evidence="2" key="1">
    <citation type="submission" date="2023-10" db="EMBL/GenBank/DDBJ databases">
        <authorList>
            <person name="Chen Y."/>
            <person name="Shah S."/>
            <person name="Dougan E. K."/>
            <person name="Thang M."/>
            <person name="Chan C."/>
        </authorList>
    </citation>
    <scope>NUCLEOTIDE SEQUENCE [LARGE SCALE GENOMIC DNA]</scope>
</reference>
<gene>
    <name evidence="2" type="ORF">PCOR1329_LOCUS7232</name>
</gene>
<organism evidence="2 3">
    <name type="scientific">Prorocentrum cordatum</name>
    <dbReference type="NCBI Taxonomy" id="2364126"/>
    <lineage>
        <taxon>Eukaryota</taxon>
        <taxon>Sar</taxon>
        <taxon>Alveolata</taxon>
        <taxon>Dinophyceae</taxon>
        <taxon>Prorocentrales</taxon>
        <taxon>Prorocentraceae</taxon>
        <taxon>Prorocentrum</taxon>
    </lineage>
</organism>
<accession>A0ABN9PZH8</accession>
<evidence type="ECO:0000313" key="2">
    <source>
        <dbReference type="EMBL" id="CAK0798509.1"/>
    </source>
</evidence>
<name>A0ABN9PZH8_9DINO</name>
<keyword evidence="3" id="KW-1185">Reference proteome</keyword>
<evidence type="ECO:0008006" key="4">
    <source>
        <dbReference type="Google" id="ProtNLM"/>
    </source>
</evidence>
<dbReference type="Proteomes" id="UP001189429">
    <property type="component" value="Unassembled WGS sequence"/>
</dbReference>
<dbReference type="EMBL" id="CAUYUJ010001958">
    <property type="protein sequence ID" value="CAK0798509.1"/>
    <property type="molecule type" value="Genomic_DNA"/>
</dbReference>
<evidence type="ECO:0000313" key="3">
    <source>
        <dbReference type="Proteomes" id="UP001189429"/>
    </source>
</evidence>
<proteinExistence type="predicted"/>
<comment type="caution">
    <text evidence="2">The sequence shown here is derived from an EMBL/GenBank/DDBJ whole genome shotgun (WGS) entry which is preliminary data.</text>
</comment>
<feature type="region of interest" description="Disordered" evidence="1">
    <location>
        <begin position="763"/>
        <end position="786"/>
    </location>
</feature>
<evidence type="ECO:0000256" key="1">
    <source>
        <dbReference type="SAM" id="MobiDB-lite"/>
    </source>
</evidence>